<dbReference type="Proteomes" id="UP001165069">
    <property type="component" value="Unassembled WGS sequence"/>
</dbReference>
<feature type="compositionally biased region" description="Pro residues" evidence="1">
    <location>
        <begin position="81"/>
        <end position="90"/>
    </location>
</feature>
<protein>
    <submittedName>
        <fullName evidence="2">Uncharacterized protein</fullName>
    </submittedName>
</protein>
<evidence type="ECO:0000313" key="3">
    <source>
        <dbReference type="Proteomes" id="UP001165069"/>
    </source>
</evidence>
<name>A0ABQ5QFH7_9BACT</name>
<organism evidence="2 3">
    <name type="scientific">Geothrix limicola</name>
    <dbReference type="NCBI Taxonomy" id="2927978"/>
    <lineage>
        <taxon>Bacteria</taxon>
        <taxon>Pseudomonadati</taxon>
        <taxon>Acidobacteriota</taxon>
        <taxon>Holophagae</taxon>
        <taxon>Holophagales</taxon>
        <taxon>Holophagaceae</taxon>
        <taxon>Geothrix</taxon>
    </lineage>
</organism>
<gene>
    <name evidence="2" type="ORF">GETHLI_19090</name>
</gene>
<evidence type="ECO:0000313" key="2">
    <source>
        <dbReference type="EMBL" id="GLH73407.1"/>
    </source>
</evidence>
<dbReference type="EMBL" id="BSDE01000003">
    <property type="protein sequence ID" value="GLH73407.1"/>
    <property type="molecule type" value="Genomic_DNA"/>
</dbReference>
<comment type="caution">
    <text evidence="2">The sequence shown here is derived from an EMBL/GenBank/DDBJ whole genome shotgun (WGS) entry which is preliminary data.</text>
</comment>
<accession>A0ABQ5QFH7</accession>
<reference evidence="2 3" key="1">
    <citation type="journal article" date="2023" name="Antonie Van Leeuwenhoek">
        <title>Mesoterricola silvestris gen. nov., sp. nov., Mesoterricola sediminis sp. nov., Geothrix oryzae sp. nov., Geothrix edaphica sp. nov., Geothrix rubra sp. nov., and Geothrix limicola sp. nov., six novel members of Acidobacteriota isolated from soils.</title>
        <authorList>
            <person name="Itoh H."/>
            <person name="Sugisawa Y."/>
            <person name="Mise K."/>
            <person name="Xu Z."/>
            <person name="Kuniyasu M."/>
            <person name="Ushijima N."/>
            <person name="Kawano K."/>
            <person name="Kobayashi E."/>
            <person name="Shiratori Y."/>
            <person name="Masuda Y."/>
            <person name="Senoo K."/>
        </authorList>
    </citation>
    <scope>NUCLEOTIDE SEQUENCE [LARGE SCALE GENOMIC DNA]</scope>
    <source>
        <strain evidence="2 3">Red804</strain>
    </source>
</reference>
<feature type="compositionally biased region" description="Basic and acidic residues" evidence="1">
    <location>
        <begin position="40"/>
        <end position="54"/>
    </location>
</feature>
<feature type="region of interest" description="Disordered" evidence="1">
    <location>
        <begin position="1"/>
        <end position="90"/>
    </location>
</feature>
<sequence length="90" mass="9826">MNHVEILRPTLTKNPQSPHPGLDARAEEVQPLQVRTSGRKAADLSPHESRHDTAPKPAPKLNAREKQPAAPQQGPSQLRPGKPPVEPNKT</sequence>
<proteinExistence type="predicted"/>
<evidence type="ECO:0000256" key="1">
    <source>
        <dbReference type="SAM" id="MobiDB-lite"/>
    </source>
</evidence>
<keyword evidence="3" id="KW-1185">Reference proteome</keyword>